<comment type="caution">
    <text evidence="2">The sequence shown here is derived from an EMBL/GenBank/DDBJ whole genome shotgun (WGS) entry which is preliminary data.</text>
</comment>
<dbReference type="Pfam" id="PF00583">
    <property type="entry name" value="Acetyltransf_1"/>
    <property type="match status" value="1"/>
</dbReference>
<dbReference type="AlphaFoldDB" id="A0AAD8V7L9"/>
<keyword evidence="3" id="KW-1185">Reference proteome</keyword>
<organism evidence="2 3">
    <name type="scientific">Colletotrichum navitas</name>
    <dbReference type="NCBI Taxonomy" id="681940"/>
    <lineage>
        <taxon>Eukaryota</taxon>
        <taxon>Fungi</taxon>
        <taxon>Dikarya</taxon>
        <taxon>Ascomycota</taxon>
        <taxon>Pezizomycotina</taxon>
        <taxon>Sordariomycetes</taxon>
        <taxon>Hypocreomycetidae</taxon>
        <taxon>Glomerellales</taxon>
        <taxon>Glomerellaceae</taxon>
        <taxon>Colletotrichum</taxon>
        <taxon>Colletotrichum graminicola species complex</taxon>
    </lineage>
</organism>
<dbReference type="SUPFAM" id="SSF55729">
    <property type="entry name" value="Acyl-CoA N-acyltransferases (Nat)"/>
    <property type="match status" value="1"/>
</dbReference>
<name>A0AAD8V7L9_9PEZI</name>
<evidence type="ECO:0000259" key="1">
    <source>
        <dbReference type="PROSITE" id="PS51186"/>
    </source>
</evidence>
<dbReference type="InterPro" id="IPR000182">
    <property type="entry name" value="GNAT_dom"/>
</dbReference>
<evidence type="ECO:0000313" key="3">
    <source>
        <dbReference type="Proteomes" id="UP001230504"/>
    </source>
</evidence>
<dbReference type="GeneID" id="85438592"/>
<dbReference type="InterPro" id="IPR016181">
    <property type="entry name" value="Acyl_CoA_acyltransferase"/>
</dbReference>
<reference evidence="2" key="1">
    <citation type="submission" date="2021-06" db="EMBL/GenBank/DDBJ databases">
        <title>Comparative genomics, transcriptomics and evolutionary studies reveal genomic signatures of adaptation to plant cell wall in hemibiotrophic fungi.</title>
        <authorList>
            <consortium name="DOE Joint Genome Institute"/>
            <person name="Baroncelli R."/>
            <person name="Diaz J.F."/>
            <person name="Benocci T."/>
            <person name="Peng M."/>
            <person name="Battaglia E."/>
            <person name="Haridas S."/>
            <person name="Andreopoulos W."/>
            <person name="Labutti K."/>
            <person name="Pangilinan J."/>
            <person name="Floch G.L."/>
            <person name="Makela M.R."/>
            <person name="Henrissat B."/>
            <person name="Grigoriev I.V."/>
            <person name="Crouch J.A."/>
            <person name="De Vries R.P."/>
            <person name="Sukno S.A."/>
            <person name="Thon M.R."/>
        </authorList>
    </citation>
    <scope>NUCLEOTIDE SEQUENCE</scope>
    <source>
        <strain evidence="2">CBS 125086</strain>
    </source>
</reference>
<dbReference type="EMBL" id="JAHLJV010000019">
    <property type="protein sequence ID" value="KAK1594560.1"/>
    <property type="molecule type" value="Genomic_DNA"/>
</dbReference>
<accession>A0AAD8V7L9</accession>
<dbReference type="Proteomes" id="UP001230504">
    <property type="component" value="Unassembled WGS sequence"/>
</dbReference>
<feature type="domain" description="N-acetyltransferase" evidence="1">
    <location>
        <begin position="80"/>
        <end position="243"/>
    </location>
</feature>
<dbReference type="PROSITE" id="PS51186">
    <property type="entry name" value="GNAT"/>
    <property type="match status" value="1"/>
</dbReference>
<evidence type="ECO:0000313" key="2">
    <source>
        <dbReference type="EMBL" id="KAK1594560.1"/>
    </source>
</evidence>
<proteinExistence type="predicted"/>
<protein>
    <submittedName>
        <fullName evidence="2">Acetyltransferase</fullName>
    </submittedName>
</protein>
<dbReference type="RefSeq" id="XP_060415722.1">
    <property type="nucleotide sequence ID" value="XM_060554352.1"/>
</dbReference>
<gene>
    <name evidence="2" type="ORF">LY79DRAFT_512259</name>
</gene>
<dbReference type="Gene3D" id="3.40.630.30">
    <property type="match status" value="1"/>
</dbReference>
<sequence length="252" mass="27641">MNKLRIRGAGALHQDDAYIVEVFDSTLPYLEAIGSGGMWGSRPFSEKEGFREQTAADVRASERYRARGEGEALRIFIADAEVEPSSAAAAAAPLPLPSGSDDEPRRHAGLRYWTADDGALLLSVGAAFVRDDWLPGHVKSQFHVDAIRAELEGKEGFVYLDVLITDFRTGHERKGAGKALVKQARDYGLERGAKTLYLDAWAGNGRKLVKFYRNLGFSIVADFGMKRANGTIWPGTLMRVGLEGSERNDEGH</sequence>
<dbReference type="GO" id="GO:0016747">
    <property type="term" value="F:acyltransferase activity, transferring groups other than amino-acyl groups"/>
    <property type="evidence" value="ECO:0007669"/>
    <property type="project" value="InterPro"/>
</dbReference>